<dbReference type="GO" id="GO:0016787">
    <property type="term" value="F:hydrolase activity"/>
    <property type="evidence" value="ECO:0007669"/>
    <property type="project" value="UniProtKB-KW"/>
</dbReference>
<dbReference type="PANTHER" id="PTHR42978">
    <property type="entry name" value="QUORUM-QUENCHING LACTONASE YTNP-RELATED-RELATED"/>
    <property type="match status" value="1"/>
</dbReference>
<dbReference type="InterPro" id="IPR001279">
    <property type="entry name" value="Metallo-B-lactamas"/>
</dbReference>
<dbReference type="STRING" id="456481.LEPBI_I1091"/>
<accession>B0SN25</accession>
<evidence type="ECO:0000313" key="8">
    <source>
        <dbReference type="Proteomes" id="UP000001847"/>
    </source>
</evidence>
<dbReference type="SUPFAM" id="SSF56281">
    <property type="entry name" value="Metallo-hydrolase/oxidoreductase"/>
    <property type="match status" value="1"/>
</dbReference>
<dbReference type="SMART" id="SM00849">
    <property type="entry name" value="Lactamase_B"/>
    <property type="match status" value="1"/>
</dbReference>
<dbReference type="Gene3D" id="3.60.15.10">
    <property type="entry name" value="Ribonuclease Z/Hydroxyacylglutathione hydrolase-like"/>
    <property type="match status" value="1"/>
</dbReference>
<evidence type="ECO:0000256" key="3">
    <source>
        <dbReference type="ARBA" id="ARBA00022723"/>
    </source>
</evidence>
<evidence type="ECO:0000256" key="5">
    <source>
        <dbReference type="ARBA" id="ARBA00022833"/>
    </source>
</evidence>
<evidence type="ECO:0000259" key="6">
    <source>
        <dbReference type="SMART" id="SM00849"/>
    </source>
</evidence>
<evidence type="ECO:0000256" key="1">
    <source>
        <dbReference type="ARBA" id="ARBA00001947"/>
    </source>
</evidence>
<reference evidence="7 8" key="1">
    <citation type="journal article" date="2008" name="PLoS ONE">
        <title>Genome sequence of the saprophyte Leptospira biflexa provides insights into the evolution of Leptospira and the pathogenesis of leptospirosis.</title>
        <authorList>
            <person name="Picardeau M."/>
            <person name="Bulach D.M."/>
            <person name="Bouchier C."/>
            <person name="Zuerner R.L."/>
            <person name="Zidane N."/>
            <person name="Wilson P.J."/>
            <person name="Creno S."/>
            <person name="Kuczek E.S."/>
            <person name="Bommezzadri S."/>
            <person name="Davis J.C."/>
            <person name="McGrath A."/>
            <person name="Johnson M.J."/>
            <person name="Boursaux-Eude C."/>
            <person name="Seemann T."/>
            <person name="Rouy Z."/>
            <person name="Coppel R.L."/>
            <person name="Rood J.I."/>
            <person name="Lajus A."/>
            <person name="Davies J.K."/>
            <person name="Medigue C."/>
            <person name="Adler B."/>
        </authorList>
    </citation>
    <scope>NUCLEOTIDE SEQUENCE [LARGE SCALE GENOMIC DNA]</scope>
    <source>
        <strain evidence="8">Patoc 1 / ATCC 23582 / Paris</strain>
    </source>
</reference>
<comment type="cofactor">
    <cofactor evidence="1">
        <name>Zn(2+)</name>
        <dbReference type="ChEBI" id="CHEBI:29105"/>
    </cofactor>
</comment>
<keyword evidence="4 7" id="KW-0378">Hydrolase</keyword>
<organism evidence="7 8">
    <name type="scientific">Leptospira biflexa serovar Patoc (strain Patoc 1 / ATCC 23582 / Paris)</name>
    <dbReference type="NCBI Taxonomy" id="456481"/>
    <lineage>
        <taxon>Bacteria</taxon>
        <taxon>Pseudomonadati</taxon>
        <taxon>Spirochaetota</taxon>
        <taxon>Spirochaetia</taxon>
        <taxon>Leptospirales</taxon>
        <taxon>Leptospiraceae</taxon>
        <taxon>Leptospira</taxon>
    </lineage>
</organism>
<evidence type="ECO:0000256" key="4">
    <source>
        <dbReference type="ARBA" id="ARBA00022801"/>
    </source>
</evidence>
<keyword evidence="3" id="KW-0479">Metal-binding</keyword>
<sequence length="320" mass="35882">MSIFMAVSIFSFIFVLFVSFIPIACQVSSHDHKTLPIESSLEPIARPIKTQIMVEFQVIKAADWEVPLAGLLNLNDPNAKLANLTDRPEPISIYFYLIKHPKFGAFLIDSGIGESFTKGKDHLLVSSIVASQMNFDKLKIYETTKNFLTKNKISLKGIFYTHLHLDHVMGAYEVERSVPFYVGPNEVSNKQFINLFVQGSTNRLLGENPNLIQLDFGKNQYQVSVLDFFGDQSFFVISVPGHTPGSLAFLIPSKEGGHLLLGDTCHTRFGWLQNVIPGSFTADSESNRKSLDGLKFIASSYKPKYIYPGHQERIVSIDLK</sequence>
<evidence type="ECO:0000256" key="2">
    <source>
        <dbReference type="ARBA" id="ARBA00007749"/>
    </source>
</evidence>
<keyword evidence="8" id="KW-1185">Reference proteome</keyword>
<gene>
    <name evidence="7" type="ordered locus">LEPBI_I1091</name>
</gene>
<dbReference type="Pfam" id="PF00753">
    <property type="entry name" value="Lactamase_B"/>
    <property type="match status" value="1"/>
</dbReference>
<dbReference type="PANTHER" id="PTHR42978:SF2">
    <property type="entry name" value="102 KBASES UNSTABLE REGION: FROM 1 TO 119443"/>
    <property type="match status" value="1"/>
</dbReference>
<keyword evidence="5" id="KW-0862">Zinc</keyword>
<protein>
    <submittedName>
        <fullName evidence="7">Putative metallo-hydrolase putative signal peptide</fullName>
    </submittedName>
</protein>
<name>B0SN25_LEPBP</name>
<dbReference type="KEGG" id="lbi:LEPBI_I1091"/>
<proteinExistence type="inferred from homology"/>
<dbReference type="HOGENOM" id="CLU_940218_0_0_12"/>
<comment type="similarity">
    <text evidence="2">Belongs to the metallo-beta-lactamase superfamily.</text>
</comment>
<dbReference type="AlphaFoldDB" id="B0SN25"/>
<dbReference type="GO" id="GO:0046872">
    <property type="term" value="F:metal ion binding"/>
    <property type="evidence" value="ECO:0007669"/>
    <property type="project" value="UniProtKB-KW"/>
</dbReference>
<dbReference type="InterPro" id="IPR036866">
    <property type="entry name" value="RibonucZ/Hydroxyglut_hydro"/>
</dbReference>
<dbReference type="InterPro" id="IPR051013">
    <property type="entry name" value="MBL_superfamily_lactonases"/>
</dbReference>
<evidence type="ECO:0000313" key="7">
    <source>
        <dbReference type="EMBL" id="ABZ97212.1"/>
    </source>
</evidence>
<feature type="domain" description="Metallo-beta-lactamase" evidence="6">
    <location>
        <begin position="92"/>
        <end position="310"/>
    </location>
</feature>
<dbReference type="EMBL" id="CP000786">
    <property type="protein sequence ID" value="ABZ97212.1"/>
    <property type="molecule type" value="Genomic_DNA"/>
</dbReference>
<dbReference type="Proteomes" id="UP000001847">
    <property type="component" value="Chromosome I"/>
</dbReference>